<dbReference type="Gene3D" id="3.40.630.30">
    <property type="match status" value="1"/>
</dbReference>
<dbReference type="eggNOG" id="COG3153">
    <property type="taxonomic scope" value="Bacteria"/>
</dbReference>
<dbReference type="SUPFAM" id="SSF55729">
    <property type="entry name" value="Acyl-CoA N-acyltransferases (Nat)"/>
    <property type="match status" value="1"/>
</dbReference>
<protein>
    <recommendedName>
        <fullName evidence="1">N-acetyltransferase domain-containing protein</fullName>
    </recommendedName>
</protein>
<gene>
    <name evidence="2" type="ORF">AV654_30915</name>
</gene>
<dbReference type="GO" id="GO:0016747">
    <property type="term" value="F:acyltransferase activity, transferring groups other than amino-acyl groups"/>
    <property type="evidence" value="ECO:0007669"/>
    <property type="project" value="InterPro"/>
</dbReference>
<sequence length="380" mass="41495">MADIRLVRPNEMAEAVKLSDSIFRDAQQISMQPAFPDVFSTALGQSYGAFEDGKLVSFMGLVPVTIRIGKAALGTYQLGSVGTDPDARGKGYASLILQRIFDHIDKAGASLLLISGGRSLYTRVNCLPFGVVRRYTVDATAAQALQSRHASEGMQVRDLEPTDWLYLRELAGTRVARFEHSVTDLANLVHNEALVSCIKMKHQVLIAERDGKPAAFLVAAVPNPPLVPKRVPFLIEAAGDGPAIALLAAHALKRLELEQIQLPVSVHESDWLEALEPVPYQEEPNQGTVNVVRPERLIEQLRPFWAEAAPGRHEALRVQSAGDGRVKLEYDGLSAELDPQAFISLVFGGDEGMAEHSELRSGLKELFPVPFPFTAGLNYV</sequence>
<evidence type="ECO:0000313" key="2">
    <source>
        <dbReference type="EMBL" id="KZE73985.1"/>
    </source>
</evidence>
<comment type="caution">
    <text evidence="2">The sequence shown here is derived from an EMBL/GenBank/DDBJ whole genome shotgun (WGS) entry which is preliminary data.</text>
</comment>
<organism evidence="2 3">
    <name type="scientific">Paenibacillus elgii</name>
    <dbReference type="NCBI Taxonomy" id="189691"/>
    <lineage>
        <taxon>Bacteria</taxon>
        <taxon>Bacillati</taxon>
        <taxon>Bacillota</taxon>
        <taxon>Bacilli</taxon>
        <taxon>Bacillales</taxon>
        <taxon>Paenibacillaceae</taxon>
        <taxon>Paenibacillus</taxon>
    </lineage>
</organism>
<feature type="domain" description="N-acetyltransferase" evidence="1">
    <location>
        <begin position="2"/>
        <end position="172"/>
    </location>
</feature>
<keyword evidence="3" id="KW-1185">Reference proteome</keyword>
<proteinExistence type="predicted"/>
<reference evidence="3" key="1">
    <citation type="submission" date="2016-01" db="EMBL/GenBank/DDBJ databases">
        <title>Draft genome of Chromobacterium sp. F49.</title>
        <authorList>
            <person name="Hong K.W."/>
        </authorList>
    </citation>
    <scope>NUCLEOTIDE SEQUENCE [LARGE SCALE GENOMIC DNA]</scope>
    <source>
        <strain evidence="3">M63</strain>
    </source>
</reference>
<dbReference type="OrthoDB" id="5291446at2"/>
<dbReference type="CDD" id="cd04301">
    <property type="entry name" value="NAT_SF"/>
    <property type="match status" value="1"/>
</dbReference>
<name>A0A161S4M6_9BACL</name>
<dbReference type="PROSITE" id="PS51186">
    <property type="entry name" value="GNAT"/>
    <property type="match status" value="1"/>
</dbReference>
<dbReference type="EMBL" id="LQRA01000083">
    <property type="protein sequence ID" value="KZE73985.1"/>
    <property type="molecule type" value="Genomic_DNA"/>
</dbReference>
<dbReference type="InterPro" id="IPR000182">
    <property type="entry name" value="GNAT_dom"/>
</dbReference>
<evidence type="ECO:0000259" key="1">
    <source>
        <dbReference type="PROSITE" id="PS51186"/>
    </source>
</evidence>
<dbReference type="Proteomes" id="UP000076563">
    <property type="component" value="Unassembled WGS sequence"/>
</dbReference>
<dbReference type="RefSeq" id="WP_063186204.1">
    <property type="nucleotide sequence ID" value="NZ_LQRA01000083.1"/>
</dbReference>
<dbReference type="InterPro" id="IPR016181">
    <property type="entry name" value="Acyl_CoA_acyltransferase"/>
</dbReference>
<accession>A0A161S4M6</accession>
<dbReference type="AlphaFoldDB" id="A0A161S4M6"/>
<dbReference type="STRING" id="1007103.GCA_000213315_02905"/>
<dbReference type="Pfam" id="PF13527">
    <property type="entry name" value="Acetyltransf_9"/>
    <property type="match status" value="1"/>
</dbReference>
<evidence type="ECO:0000313" key="3">
    <source>
        <dbReference type="Proteomes" id="UP000076563"/>
    </source>
</evidence>